<reference evidence="1" key="1">
    <citation type="submission" date="2021-02" db="EMBL/GenBank/DDBJ databases">
        <authorList>
            <person name="Qin X."/>
            <person name="Gong M."/>
            <person name="Yang H."/>
        </authorList>
    </citation>
    <scope>NUCLEOTIDE SEQUENCE</scope>
</reference>
<keyword evidence="2" id="KW-1185">Reference proteome</keyword>
<protein>
    <submittedName>
        <fullName evidence="1">Uncharacterized protein</fullName>
    </submittedName>
</protein>
<name>A0A8T8IUT0_9CAUD</name>
<proteinExistence type="predicted"/>
<accession>A0A8T8IUT0</accession>
<evidence type="ECO:0000313" key="1">
    <source>
        <dbReference type="EMBL" id="QTZ83304.1"/>
    </source>
</evidence>
<sequence length="37" mass="4274">MRRMNPVPHYAETGTYVWVLFGYQNANPYRLAIGESA</sequence>
<evidence type="ECO:0000313" key="2">
    <source>
        <dbReference type="Proteomes" id="UP000676975"/>
    </source>
</evidence>
<organism evidence="1 2">
    <name type="scientific">Pseudomonas phage phiGM22-3</name>
    <dbReference type="NCBI Taxonomy" id="2816462"/>
    <lineage>
        <taxon>Viruses</taxon>
        <taxon>Duplodnaviria</taxon>
        <taxon>Heunggongvirae</taxon>
        <taxon>Uroviricota</taxon>
        <taxon>Caudoviricetes</taxon>
        <taxon>Autographivirales</taxon>
        <taxon>Autoscriptoviridae</taxon>
        <taxon>Tunggulvirus</taxon>
        <taxon>Tunggulvirus GM223</taxon>
    </lineage>
</organism>
<gene>
    <name evidence="1" type="ORF">phiGM223_38</name>
</gene>
<dbReference type="EMBL" id="MW627366">
    <property type="protein sequence ID" value="QTZ83304.1"/>
    <property type="molecule type" value="Genomic_DNA"/>
</dbReference>
<dbReference type="Proteomes" id="UP000676975">
    <property type="component" value="Segment"/>
</dbReference>